<dbReference type="Pfam" id="PF01740">
    <property type="entry name" value="STAS"/>
    <property type="match status" value="1"/>
</dbReference>
<evidence type="ECO:0000313" key="2">
    <source>
        <dbReference type="EMBL" id="KKN89366.1"/>
    </source>
</evidence>
<sequence>MGLVISEVYDVRIALIEDVSLLDPVAIEGIGRRLYRLVDDEAIRKVVVDFRRVRYLSSQMIGVVLKMHKKAEAIKGKVVFCGMTAKVLEGFRITRLDKILHIADDETKAVSLLNPI</sequence>
<dbReference type="GO" id="GO:0043856">
    <property type="term" value="F:anti-sigma factor antagonist activity"/>
    <property type="evidence" value="ECO:0007669"/>
    <property type="project" value="TreeGrafter"/>
</dbReference>
<dbReference type="PANTHER" id="PTHR33495:SF2">
    <property type="entry name" value="ANTI-SIGMA FACTOR ANTAGONIST TM_1081-RELATED"/>
    <property type="match status" value="1"/>
</dbReference>
<dbReference type="PROSITE" id="PS50801">
    <property type="entry name" value="STAS"/>
    <property type="match status" value="1"/>
</dbReference>
<protein>
    <recommendedName>
        <fullName evidence="1">STAS domain-containing protein</fullName>
    </recommendedName>
</protein>
<dbReference type="EMBL" id="LAZR01000119">
    <property type="protein sequence ID" value="KKN89366.1"/>
    <property type="molecule type" value="Genomic_DNA"/>
</dbReference>
<organism evidence="2">
    <name type="scientific">marine sediment metagenome</name>
    <dbReference type="NCBI Taxonomy" id="412755"/>
    <lineage>
        <taxon>unclassified sequences</taxon>
        <taxon>metagenomes</taxon>
        <taxon>ecological metagenomes</taxon>
    </lineage>
</organism>
<evidence type="ECO:0000259" key="1">
    <source>
        <dbReference type="PROSITE" id="PS50801"/>
    </source>
</evidence>
<accession>A0A0F9WSV3</accession>
<comment type="caution">
    <text evidence="2">The sequence shown here is derived from an EMBL/GenBank/DDBJ whole genome shotgun (WGS) entry which is preliminary data.</text>
</comment>
<dbReference type="AlphaFoldDB" id="A0A0F9WSV3"/>
<feature type="domain" description="STAS" evidence="1">
    <location>
        <begin position="22"/>
        <end position="113"/>
    </location>
</feature>
<reference evidence="2" key="1">
    <citation type="journal article" date="2015" name="Nature">
        <title>Complex archaea that bridge the gap between prokaryotes and eukaryotes.</title>
        <authorList>
            <person name="Spang A."/>
            <person name="Saw J.H."/>
            <person name="Jorgensen S.L."/>
            <person name="Zaremba-Niedzwiedzka K."/>
            <person name="Martijn J."/>
            <person name="Lind A.E."/>
            <person name="van Eijk R."/>
            <person name="Schleper C."/>
            <person name="Guy L."/>
            <person name="Ettema T.J."/>
        </authorList>
    </citation>
    <scope>NUCLEOTIDE SEQUENCE</scope>
</reference>
<dbReference type="PANTHER" id="PTHR33495">
    <property type="entry name" value="ANTI-SIGMA FACTOR ANTAGONIST TM_1081-RELATED-RELATED"/>
    <property type="match status" value="1"/>
</dbReference>
<proteinExistence type="predicted"/>
<dbReference type="Gene3D" id="3.30.750.24">
    <property type="entry name" value="STAS domain"/>
    <property type="match status" value="1"/>
</dbReference>
<dbReference type="CDD" id="cd07043">
    <property type="entry name" value="STAS_anti-anti-sigma_factors"/>
    <property type="match status" value="1"/>
</dbReference>
<dbReference type="InterPro" id="IPR036513">
    <property type="entry name" value="STAS_dom_sf"/>
</dbReference>
<dbReference type="SUPFAM" id="SSF52091">
    <property type="entry name" value="SpoIIaa-like"/>
    <property type="match status" value="1"/>
</dbReference>
<dbReference type="InterPro" id="IPR002645">
    <property type="entry name" value="STAS_dom"/>
</dbReference>
<name>A0A0F9WSV3_9ZZZZ</name>
<gene>
    <name evidence="2" type="ORF">LCGC14_0238730</name>
</gene>